<dbReference type="Proteomes" id="UP001235939">
    <property type="component" value="Chromosome 22"/>
</dbReference>
<feature type="domain" description="Integrase catalytic" evidence="7">
    <location>
        <begin position="1"/>
        <end position="136"/>
    </location>
</feature>
<evidence type="ECO:0000256" key="5">
    <source>
        <dbReference type="ARBA" id="ARBA00030497"/>
    </source>
</evidence>
<feature type="region of interest" description="Disordered" evidence="6">
    <location>
        <begin position="241"/>
        <end position="263"/>
    </location>
</feature>
<dbReference type="InterPro" id="IPR012337">
    <property type="entry name" value="RNaseH-like_sf"/>
</dbReference>
<sequence length="863" mass="99348">MELPSTSRYLPEQEATLEDIVPEEQIAISDMDCLYPNESPNENENKTVITRRPNKTFIESKGIKHELTTPYTPRSNGRVERANRTLLDKGRTLLADSQLPLHFWAEAVNTAAYLYNLTPTTNDPDTTPMEKWKGKKPSVSHIMRFGCEVFYKLENHQRHKLEAKSKKGIFVGYSRCRRAYRVFDITARVIFETADIHFRENNNVISEEKQSDNNTDTDTYFFIQEDEQLDNHVLSDVDIEEPAPDTMNNRQTESSVSDRPQRTRTIPKRFDDYVLATTNETIPKDYEEAIACEDKKHWENAMLEEIQNMYSHQVWELVPRPVNAKVVKSKWVFKISKDQENKTYKARLVAMGYNQIPGRDYNESFSPVIKNATLRTILSMAATKDSVIKLFDVKAAYLNGNIENTIFMEQPAGFVQDRNKVCKLNKSIYGLPQSGRSWYEKFSQVLHDCGLKKLKSDPCLFKWKNEDKYFCVGIYVDDFITVSDSEDTSNRFINKLRHHLEIKDVTCKGMFLGIKIIQDKEGISLQQSHYVRQILQKYGLENCKEVPTPGSKEIDLDNHIEDDNCEQHTYQEALGMLMFLAVNTRPDIAYITSKLSQYSRQPKQMHWTAIKRVMRYLRGTIDLGVKFERGKTGILKSYADASWSTTHDGKSYGGYVLKLGEATIDWKSSKQPLVALSTMEAEMIAACESCCQIKDICLLYKPSQDLEADIFTKDLSRDQMKKHLESLSIGFTEIRTKQDYSASMSPVSLSNVHHTLLQALSQEDRDHKLKPLLSAGWSLVDNRDAIIKEFLFKNFNEAFGFMTRVAMQAEKMDHHPEWFNVYNRVKITLSTHDVQGLSSRDIQMASFIESCALVASCIKTPFI</sequence>
<evidence type="ECO:0000256" key="2">
    <source>
        <dbReference type="ARBA" id="ARBA00006472"/>
    </source>
</evidence>
<evidence type="ECO:0000256" key="6">
    <source>
        <dbReference type="SAM" id="MobiDB-lite"/>
    </source>
</evidence>
<evidence type="ECO:0000256" key="4">
    <source>
        <dbReference type="ARBA" id="ARBA00023239"/>
    </source>
</evidence>
<dbReference type="SUPFAM" id="SSF55248">
    <property type="entry name" value="PCD-like"/>
    <property type="match status" value="1"/>
</dbReference>
<comment type="similarity">
    <text evidence="2">Belongs to the pterin-4-alpha-carbinolamine dehydratase family.</text>
</comment>
<dbReference type="InterPro" id="IPR036397">
    <property type="entry name" value="RNaseH_sf"/>
</dbReference>
<dbReference type="InterPro" id="IPR001533">
    <property type="entry name" value="Pterin_deHydtase"/>
</dbReference>
<dbReference type="Gene3D" id="3.30.1360.20">
    <property type="entry name" value="Transcriptional coactivator/pterin dehydratase"/>
    <property type="match status" value="1"/>
</dbReference>
<evidence type="ECO:0000256" key="1">
    <source>
        <dbReference type="ARBA" id="ARBA00001554"/>
    </source>
</evidence>
<dbReference type="SUPFAM" id="SSF56672">
    <property type="entry name" value="DNA/RNA polymerases"/>
    <property type="match status" value="1"/>
</dbReference>
<dbReference type="HAMAP" id="MF_00434">
    <property type="entry name" value="Pterin_4_alpha"/>
    <property type="match status" value="1"/>
</dbReference>
<protein>
    <recommendedName>
        <fullName evidence="3">4a-hydroxytetrahydrobiopterin dehydratase</fullName>
        <ecNumber evidence="3">4.2.1.96</ecNumber>
    </recommendedName>
    <alternativeName>
        <fullName evidence="5">4-alpha-hydroxy-tetrahydropterin dehydratase</fullName>
    </alternativeName>
</protein>
<proteinExistence type="inferred from homology"/>
<feature type="compositionally biased region" description="Polar residues" evidence="6">
    <location>
        <begin position="246"/>
        <end position="258"/>
    </location>
</feature>
<dbReference type="InterPro" id="IPR013103">
    <property type="entry name" value="RVT_2"/>
</dbReference>
<dbReference type="CDD" id="cd09272">
    <property type="entry name" value="RNase_HI_RT_Ty1"/>
    <property type="match status" value="1"/>
</dbReference>
<dbReference type="InterPro" id="IPR036428">
    <property type="entry name" value="PCD_sf"/>
</dbReference>
<evidence type="ECO:0000313" key="8">
    <source>
        <dbReference type="EMBL" id="UYV83077.1"/>
    </source>
</evidence>
<gene>
    <name evidence="8" type="ORF">LAZ67_22002106</name>
</gene>
<evidence type="ECO:0000313" key="9">
    <source>
        <dbReference type="Proteomes" id="UP001235939"/>
    </source>
</evidence>
<evidence type="ECO:0000259" key="7">
    <source>
        <dbReference type="PROSITE" id="PS50994"/>
    </source>
</evidence>
<comment type="catalytic activity">
    <reaction evidence="1">
        <text>(4aS,6R)-4a-hydroxy-L-erythro-5,6,7,8-tetrahydrobiopterin = (6R)-L-erythro-6,7-dihydrobiopterin + H2O</text>
        <dbReference type="Rhea" id="RHEA:11920"/>
        <dbReference type="ChEBI" id="CHEBI:15377"/>
        <dbReference type="ChEBI" id="CHEBI:15642"/>
        <dbReference type="ChEBI" id="CHEBI:43120"/>
        <dbReference type="EC" id="4.2.1.96"/>
    </reaction>
</comment>
<dbReference type="Pfam" id="PF25597">
    <property type="entry name" value="SH3_retrovirus"/>
    <property type="match status" value="1"/>
</dbReference>
<dbReference type="PANTHER" id="PTHR12599:SF0">
    <property type="entry name" value="PTERIN-4-ALPHA-CARBINOLAMINE DEHYDRATASE"/>
    <property type="match status" value="1"/>
</dbReference>
<dbReference type="Pfam" id="PF07727">
    <property type="entry name" value="RVT_2"/>
    <property type="match status" value="1"/>
</dbReference>
<name>A0ABY6LRT1_9ARAC</name>
<organism evidence="8 9">
    <name type="scientific">Cordylochernes scorpioides</name>
    <dbReference type="NCBI Taxonomy" id="51811"/>
    <lineage>
        <taxon>Eukaryota</taxon>
        <taxon>Metazoa</taxon>
        <taxon>Ecdysozoa</taxon>
        <taxon>Arthropoda</taxon>
        <taxon>Chelicerata</taxon>
        <taxon>Arachnida</taxon>
        <taxon>Pseudoscorpiones</taxon>
        <taxon>Cheliferoidea</taxon>
        <taxon>Chernetidae</taxon>
        <taxon>Cordylochernes</taxon>
    </lineage>
</organism>
<keyword evidence="9" id="KW-1185">Reference proteome</keyword>
<dbReference type="PROSITE" id="PS50994">
    <property type="entry name" value="INTEGRASE"/>
    <property type="match status" value="1"/>
</dbReference>
<dbReference type="InterPro" id="IPR057670">
    <property type="entry name" value="SH3_retrovirus"/>
</dbReference>
<dbReference type="EC" id="4.2.1.96" evidence="3"/>
<dbReference type="Gene3D" id="3.30.420.10">
    <property type="entry name" value="Ribonuclease H-like superfamily/Ribonuclease H"/>
    <property type="match status" value="1"/>
</dbReference>
<dbReference type="InterPro" id="IPR001584">
    <property type="entry name" value="Integrase_cat-core"/>
</dbReference>
<dbReference type="EMBL" id="CP092884">
    <property type="protein sequence ID" value="UYV83077.1"/>
    <property type="molecule type" value="Genomic_DNA"/>
</dbReference>
<dbReference type="SUPFAM" id="SSF53098">
    <property type="entry name" value="Ribonuclease H-like"/>
    <property type="match status" value="1"/>
</dbReference>
<reference evidence="8 9" key="1">
    <citation type="submission" date="2022-03" db="EMBL/GenBank/DDBJ databases">
        <title>A chromosomal length assembly of Cordylochernes scorpioides.</title>
        <authorList>
            <person name="Zeh D."/>
            <person name="Zeh J."/>
        </authorList>
    </citation>
    <scope>NUCLEOTIDE SEQUENCE [LARGE SCALE GENOMIC DNA]</scope>
    <source>
        <strain evidence="8">IN4F17</strain>
        <tissue evidence="8">Whole Body</tissue>
    </source>
</reference>
<dbReference type="NCBIfam" id="NF002018">
    <property type="entry name" value="PRK00823.1-3"/>
    <property type="match status" value="1"/>
</dbReference>
<dbReference type="CDD" id="cd00914">
    <property type="entry name" value="PCD_DCoH_subfamily_b"/>
    <property type="match status" value="1"/>
</dbReference>
<evidence type="ECO:0000256" key="3">
    <source>
        <dbReference type="ARBA" id="ARBA00013252"/>
    </source>
</evidence>
<dbReference type="InterPro" id="IPR043502">
    <property type="entry name" value="DNA/RNA_pol_sf"/>
</dbReference>
<keyword evidence="4" id="KW-0456">Lyase</keyword>
<dbReference type="PANTHER" id="PTHR12599">
    <property type="entry name" value="PTERIN-4-ALPHA-CARBINOLAMINE DEHYDRATASE"/>
    <property type="match status" value="1"/>
</dbReference>
<dbReference type="Pfam" id="PF01329">
    <property type="entry name" value="Pterin_4a"/>
    <property type="match status" value="1"/>
</dbReference>
<accession>A0ABY6LRT1</accession>